<keyword evidence="2" id="KW-0378">Hydrolase</keyword>
<evidence type="ECO:0000259" key="6">
    <source>
        <dbReference type="PROSITE" id="PS50240"/>
    </source>
</evidence>
<dbReference type="InterPro" id="IPR033116">
    <property type="entry name" value="TRYPSIN_SER"/>
</dbReference>
<accession>A0AA39EU30</accession>
<evidence type="ECO:0000256" key="3">
    <source>
        <dbReference type="ARBA" id="ARBA00022825"/>
    </source>
</evidence>
<organism evidence="7 8">
    <name type="scientific">Microctonus aethiopoides</name>
    <dbReference type="NCBI Taxonomy" id="144406"/>
    <lineage>
        <taxon>Eukaryota</taxon>
        <taxon>Metazoa</taxon>
        <taxon>Ecdysozoa</taxon>
        <taxon>Arthropoda</taxon>
        <taxon>Hexapoda</taxon>
        <taxon>Insecta</taxon>
        <taxon>Pterygota</taxon>
        <taxon>Neoptera</taxon>
        <taxon>Endopterygota</taxon>
        <taxon>Hymenoptera</taxon>
        <taxon>Apocrita</taxon>
        <taxon>Ichneumonoidea</taxon>
        <taxon>Braconidae</taxon>
        <taxon>Euphorinae</taxon>
        <taxon>Microctonus</taxon>
    </lineage>
</organism>
<dbReference type="InterPro" id="IPR009003">
    <property type="entry name" value="Peptidase_S1_PA"/>
</dbReference>
<sequence>MINSSFNFDSTTQPIALPEGPVENEIGIVVGWGAFSDNETNYSNVLKSVVVPLLDRDKCIKDYEGSFEVTERQLCYGYQKGGKDACKGDSGGPLFNIHKILIGITSWGDGCGEKYSPGVYTNVEMMSDWIKQHAII</sequence>
<gene>
    <name evidence="7" type="ORF">PV328_011443</name>
</gene>
<evidence type="ECO:0000256" key="4">
    <source>
        <dbReference type="ARBA" id="ARBA00023157"/>
    </source>
</evidence>
<dbReference type="InterPro" id="IPR050127">
    <property type="entry name" value="Serine_Proteases_S1"/>
</dbReference>
<keyword evidence="1" id="KW-0645">Protease</keyword>
<dbReference type="GO" id="GO:0031638">
    <property type="term" value="P:zymogen activation"/>
    <property type="evidence" value="ECO:0007669"/>
    <property type="project" value="TreeGrafter"/>
</dbReference>
<evidence type="ECO:0000256" key="5">
    <source>
        <dbReference type="ARBA" id="ARBA00024195"/>
    </source>
</evidence>
<dbReference type="GO" id="GO:0005615">
    <property type="term" value="C:extracellular space"/>
    <property type="evidence" value="ECO:0007669"/>
    <property type="project" value="TreeGrafter"/>
</dbReference>
<keyword evidence="4" id="KW-1015">Disulfide bond</keyword>
<protein>
    <recommendedName>
        <fullName evidence="6">Peptidase S1 domain-containing protein</fullName>
    </recommendedName>
</protein>
<evidence type="ECO:0000313" key="7">
    <source>
        <dbReference type="EMBL" id="KAK0157742.1"/>
    </source>
</evidence>
<dbReference type="Proteomes" id="UP001168990">
    <property type="component" value="Unassembled WGS sequence"/>
</dbReference>
<reference evidence="7" key="1">
    <citation type="journal article" date="2023" name="bioRxiv">
        <title>Scaffold-level genome assemblies of two parasitoid biocontrol wasps reveal the parthenogenesis mechanism and an associated novel virus.</title>
        <authorList>
            <person name="Inwood S."/>
            <person name="Skelly J."/>
            <person name="Guhlin J."/>
            <person name="Harrop T."/>
            <person name="Goldson S."/>
            <person name="Dearden P."/>
        </authorList>
    </citation>
    <scope>NUCLEOTIDE SEQUENCE</scope>
    <source>
        <strain evidence="7">Irish</strain>
        <tissue evidence="7">Whole body</tissue>
    </source>
</reference>
<reference evidence="7" key="2">
    <citation type="submission" date="2023-03" db="EMBL/GenBank/DDBJ databases">
        <authorList>
            <person name="Inwood S.N."/>
            <person name="Skelly J.G."/>
            <person name="Guhlin J."/>
            <person name="Harrop T.W.R."/>
            <person name="Goldson S.G."/>
            <person name="Dearden P.K."/>
        </authorList>
    </citation>
    <scope>NUCLEOTIDE SEQUENCE</scope>
    <source>
        <strain evidence="7">Irish</strain>
        <tissue evidence="7">Whole body</tissue>
    </source>
</reference>
<dbReference type="Pfam" id="PF00089">
    <property type="entry name" value="Trypsin"/>
    <property type="match status" value="1"/>
</dbReference>
<dbReference type="InterPro" id="IPR001254">
    <property type="entry name" value="Trypsin_dom"/>
</dbReference>
<dbReference type="EMBL" id="JAQQBS010001425">
    <property type="protein sequence ID" value="KAK0157742.1"/>
    <property type="molecule type" value="Genomic_DNA"/>
</dbReference>
<evidence type="ECO:0000256" key="2">
    <source>
        <dbReference type="ARBA" id="ARBA00022801"/>
    </source>
</evidence>
<dbReference type="Gene3D" id="2.40.10.10">
    <property type="entry name" value="Trypsin-like serine proteases"/>
    <property type="match status" value="1"/>
</dbReference>
<feature type="domain" description="Peptidase S1" evidence="6">
    <location>
        <begin position="1"/>
        <end position="135"/>
    </location>
</feature>
<keyword evidence="3" id="KW-0720">Serine protease</keyword>
<dbReference type="GO" id="GO:0005791">
    <property type="term" value="C:rough endoplasmic reticulum"/>
    <property type="evidence" value="ECO:0007669"/>
    <property type="project" value="TreeGrafter"/>
</dbReference>
<dbReference type="PROSITE" id="PS00135">
    <property type="entry name" value="TRYPSIN_SER"/>
    <property type="match status" value="1"/>
</dbReference>
<comment type="caution">
    <text evidence="7">The sequence shown here is derived from an EMBL/GenBank/DDBJ whole genome shotgun (WGS) entry which is preliminary data.</text>
</comment>
<dbReference type="SMART" id="SM00020">
    <property type="entry name" value="Tryp_SPc"/>
    <property type="match status" value="1"/>
</dbReference>
<proteinExistence type="inferred from homology"/>
<keyword evidence="8" id="KW-1185">Reference proteome</keyword>
<dbReference type="InterPro" id="IPR043504">
    <property type="entry name" value="Peptidase_S1_PA_chymotrypsin"/>
</dbReference>
<dbReference type="PROSITE" id="PS50240">
    <property type="entry name" value="TRYPSIN_DOM"/>
    <property type="match status" value="1"/>
</dbReference>
<dbReference type="SUPFAM" id="SSF50494">
    <property type="entry name" value="Trypsin-like serine proteases"/>
    <property type="match status" value="1"/>
</dbReference>
<evidence type="ECO:0000313" key="8">
    <source>
        <dbReference type="Proteomes" id="UP001168990"/>
    </source>
</evidence>
<dbReference type="PANTHER" id="PTHR24264">
    <property type="entry name" value="TRYPSIN-RELATED"/>
    <property type="match status" value="1"/>
</dbReference>
<dbReference type="CDD" id="cd00190">
    <property type="entry name" value="Tryp_SPc"/>
    <property type="match status" value="1"/>
</dbReference>
<evidence type="ECO:0000256" key="1">
    <source>
        <dbReference type="ARBA" id="ARBA00022670"/>
    </source>
</evidence>
<dbReference type="AlphaFoldDB" id="A0AA39EU30"/>
<dbReference type="GO" id="GO:0004252">
    <property type="term" value="F:serine-type endopeptidase activity"/>
    <property type="evidence" value="ECO:0007669"/>
    <property type="project" value="InterPro"/>
</dbReference>
<dbReference type="PANTHER" id="PTHR24264:SF46">
    <property type="entry name" value="COAGULATION FACTOR XII"/>
    <property type="match status" value="1"/>
</dbReference>
<dbReference type="FunFam" id="2.40.10.10:FF:000002">
    <property type="entry name" value="Transmembrane protease serine"/>
    <property type="match status" value="1"/>
</dbReference>
<name>A0AA39EU30_9HYME</name>
<comment type="similarity">
    <text evidence="5">Belongs to the peptidase S1 family. CLIP subfamily.</text>
</comment>